<evidence type="ECO:0000313" key="8">
    <source>
        <dbReference type="EMBL" id="PWJ74354.1"/>
    </source>
</evidence>
<dbReference type="InterPro" id="IPR017853">
    <property type="entry name" value="GH"/>
</dbReference>
<evidence type="ECO:0000256" key="1">
    <source>
        <dbReference type="ARBA" id="ARBA00004071"/>
    </source>
</evidence>
<comment type="caution">
    <text evidence="8">The sequence shown here is derived from an EMBL/GenBank/DDBJ whole genome shotgun (WGS) entry which is preliminary data.</text>
</comment>
<evidence type="ECO:0000256" key="3">
    <source>
        <dbReference type="ARBA" id="ARBA00012662"/>
    </source>
</evidence>
<dbReference type="GO" id="GO:0016139">
    <property type="term" value="P:glycoside catabolic process"/>
    <property type="evidence" value="ECO:0007669"/>
    <property type="project" value="TreeGrafter"/>
</dbReference>
<feature type="domain" description="Glycoside hydrolase family 29 N-terminal" evidence="7">
    <location>
        <begin position="3"/>
        <end position="308"/>
    </location>
</feature>
<evidence type="ECO:0000256" key="4">
    <source>
        <dbReference type="ARBA" id="ARBA00022729"/>
    </source>
</evidence>
<evidence type="ECO:0000256" key="6">
    <source>
        <dbReference type="ARBA" id="ARBA00023295"/>
    </source>
</evidence>
<protein>
    <recommendedName>
        <fullName evidence="3">alpha-L-fucosidase</fullName>
        <ecNumber evidence="3">3.2.1.51</ecNumber>
    </recommendedName>
</protein>
<dbReference type="PANTHER" id="PTHR10030">
    <property type="entry name" value="ALPHA-L-FUCOSIDASE"/>
    <property type="match status" value="1"/>
</dbReference>
<dbReference type="Gene3D" id="3.20.20.80">
    <property type="entry name" value="Glycosidases"/>
    <property type="match status" value="1"/>
</dbReference>
<dbReference type="Pfam" id="PF01120">
    <property type="entry name" value="Alpha_L_fucos"/>
    <property type="match status" value="1"/>
</dbReference>
<comment type="function">
    <text evidence="1">Alpha-L-fucosidase is responsible for hydrolyzing the alpha-1,6-linked fucose joined to the reducing-end N-acetylglucosamine of the carbohydrate moieties of glycoproteins.</text>
</comment>
<dbReference type="InterPro" id="IPR016286">
    <property type="entry name" value="FUC_metazoa-typ"/>
</dbReference>
<dbReference type="PANTHER" id="PTHR10030:SF37">
    <property type="entry name" value="ALPHA-L-FUCOSIDASE-RELATED"/>
    <property type="match status" value="1"/>
</dbReference>
<name>A0AB73T1Q6_9FIRM</name>
<comment type="similarity">
    <text evidence="2">Belongs to the glycosyl hydrolase 29 family.</text>
</comment>
<gene>
    <name evidence="8" type="ORF">C7383_10990</name>
</gene>
<keyword evidence="6" id="KW-0326">Glycosidase</keyword>
<evidence type="ECO:0000259" key="7">
    <source>
        <dbReference type="Pfam" id="PF01120"/>
    </source>
</evidence>
<proteinExistence type="inferred from homology"/>
<evidence type="ECO:0000256" key="2">
    <source>
        <dbReference type="ARBA" id="ARBA00007951"/>
    </source>
</evidence>
<dbReference type="GO" id="GO:0006004">
    <property type="term" value="P:fucose metabolic process"/>
    <property type="evidence" value="ECO:0007669"/>
    <property type="project" value="InterPro"/>
</dbReference>
<dbReference type="EC" id="3.2.1.51" evidence="3"/>
<organism evidence="8 9">
    <name type="scientific">Murimonas intestini</name>
    <dbReference type="NCBI Taxonomy" id="1337051"/>
    <lineage>
        <taxon>Bacteria</taxon>
        <taxon>Bacillati</taxon>
        <taxon>Bacillota</taxon>
        <taxon>Clostridia</taxon>
        <taxon>Lachnospirales</taxon>
        <taxon>Lachnospiraceae</taxon>
        <taxon>Murimonas</taxon>
    </lineage>
</organism>
<dbReference type="PIRSF" id="PIRSF001092">
    <property type="entry name" value="Alpha-L-fucosidase"/>
    <property type="match status" value="1"/>
</dbReference>
<keyword evidence="9" id="KW-1185">Reference proteome</keyword>
<dbReference type="PRINTS" id="PR00741">
    <property type="entry name" value="GLHYDRLASE29"/>
</dbReference>
<dbReference type="InterPro" id="IPR000933">
    <property type="entry name" value="Glyco_hydro_29"/>
</dbReference>
<accession>A0AB73T1Q6</accession>
<dbReference type="SUPFAM" id="SSF51445">
    <property type="entry name" value="(Trans)glycosidases"/>
    <property type="match status" value="1"/>
</dbReference>
<dbReference type="EMBL" id="QGGY01000009">
    <property type="protein sequence ID" value="PWJ74354.1"/>
    <property type="molecule type" value="Genomic_DNA"/>
</dbReference>
<dbReference type="AlphaFoldDB" id="A0AB73T1Q6"/>
<keyword evidence="4" id="KW-0732">Signal</keyword>
<dbReference type="Proteomes" id="UP000245412">
    <property type="component" value="Unassembled WGS sequence"/>
</dbReference>
<dbReference type="GO" id="GO:0004560">
    <property type="term" value="F:alpha-L-fucosidase activity"/>
    <property type="evidence" value="ECO:0007669"/>
    <property type="project" value="InterPro"/>
</dbReference>
<evidence type="ECO:0000313" key="9">
    <source>
        <dbReference type="Proteomes" id="UP000245412"/>
    </source>
</evidence>
<evidence type="ECO:0000256" key="5">
    <source>
        <dbReference type="ARBA" id="ARBA00022801"/>
    </source>
</evidence>
<dbReference type="SMART" id="SM00812">
    <property type="entry name" value="Alpha_L_fucos"/>
    <property type="match status" value="1"/>
</dbReference>
<dbReference type="RefSeq" id="WP_109747238.1">
    <property type="nucleotide sequence ID" value="NZ_JANKBI010000010.1"/>
</dbReference>
<dbReference type="GO" id="GO:0005764">
    <property type="term" value="C:lysosome"/>
    <property type="evidence" value="ECO:0007669"/>
    <property type="project" value="TreeGrafter"/>
</dbReference>
<sequence length="429" mass="50059">MSDNWFLEAKYGMFIHFGLYSLMGGVYKGEAIPYGAEWIMKNAQIPLDEYRQLMERFDPGEFNAADTVALARKSGMKYLVFTAKHHDGFSMYDTRVSDYNIMNTPFGRDIVKELMEECERQGIVFCLYYSQMQDWEDENGWGNEWDFRKNEEKDFRKYFNEKVKPQVRELLTNYGKIGIIWFDTPYVMPIELCRELRDWVKKWQPECLINGRIGYGLGDYRQMSDNQMPVLTYHGPWETPVTLNDTWGYSSEDEDWKSPEEVLERLLDAAGKGGNLLLNVGPDGEGRIPPGSCEVLRRVGEWLEKNGESIYGTLPMPDTTYQIRWGKLTAGPGRLYLHVLEYPRFPYEILTVGLETAVKRVFLLENGRELTFYQSYEPARDEYRFRVLLPEERSEDLAVTVCAELEGELKFQKLCQKCNLKIEPVKPAE</sequence>
<reference evidence="8 9" key="1">
    <citation type="submission" date="2018-05" db="EMBL/GenBank/DDBJ databases">
        <authorList>
            <person name="Goeker M."/>
            <person name="Huntemann M."/>
            <person name="Clum A."/>
            <person name="Pillay M."/>
            <person name="Palaniappan K."/>
            <person name="Varghese N."/>
            <person name="Mikhailova N."/>
            <person name="Stamatis D."/>
            <person name="Reddy T."/>
            <person name="Daum C."/>
            <person name="Shapiro N."/>
            <person name="Ivanova N."/>
            <person name="Kyrpides N."/>
            <person name="Woyke T."/>
        </authorList>
    </citation>
    <scope>NUCLEOTIDE SEQUENCE [LARGE SCALE GENOMIC DNA]</scope>
    <source>
        <strain evidence="8 9">DSM 26524</strain>
    </source>
</reference>
<dbReference type="InterPro" id="IPR057739">
    <property type="entry name" value="Glyco_hydro_29_N"/>
</dbReference>
<keyword evidence="5" id="KW-0378">Hydrolase</keyword>